<feature type="signal peptide" evidence="2">
    <location>
        <begin position="1"/>
        <end position="24"/>
    </location>
</feature>
<evidence type="ECO:0000313" key="4">
    <source>
        <dbReference type="Proteomes" id="UP000215483"/>
    </source>
</evidence>
<dbReference type="AlphaFoldDB" id="A0A233SIJ9"/>
<gene>
    <name evidence="3" type="ORF">BEK98_15045</name>
</gene>
<feature type="chain" id="PRO_5039583302" description="Lipoprotein" evidence="2">
    <location>
        <begin position="25"/>
        <end position="174"/>
    </location>
</feature>
<proteinExistence type="predicted"/>
<dbReference type="Proteomes" id="UP000215483">
    <property type="component" value="Unassembled WGS sequence"/>
</dbReference>
<keyword evidence="4" id="KW-1185">Reference proteome</keyword>
<evidence type="ECO:0000256" key="1">
    <source>
        <dbReference type="SAM" id="MobiDB-lite"/>
    </source>
</evidence>
<keyword evidence="2" id="KW-0732">Signal</keyword>
<dbReference type="OrthoDB" id="4275607at2"/>
<dbReference type="RefSeq" id="WP_094217076.1">
    <property type="nucleotide sequence ID" value="NZ_MCGQ01000013.1"/>
</dbReference>
<accession>A0A233SIJ9</accession>
<evidence type="ECO:0000256" key="2">
    <source>
        <dbReference type="SAM" id="SignalP"/>
    </source>
</evidence>
<name>A0A233SIJ9_STRDA</name>
<evidence type="ECO:0008006" key="5">
    <source>
        <dbReference type="Google" id="ProtNLM"/>
    </source>
</evidence>
<evidence type="ECO:0000313" key="3">
    <source>
        <dbReference type="EMBL" id="OXY95473.1"/>
    </source>
</evidence>
<reference evidence="3 4" key="1">
    <citation type="submission" date="2016-07" db="EMBL/GenBank/DDBJ databases">
        <title>Draft genome of Streptomyces diastatochromogenes.</title>
        <authorList>
            <person name="Podduturi R."/>
            <person name="Lukassen M.B."/>
            <person name="Clausen N."/>
            <person name="Nielsen J.L."/>
            <person name="Jorgensen N.O."/>
        </authorList>
    </citation>
    <scope>NUCLEOTIDE SEQUENCE [LARGE SCALE GENOMIC DNA]</scope>
    <source>
        <strain evidence="3 4">DSM 40608</strain>
    </source>
</reference>
<organism evidence="3 4">
    <name type="scientific">Streptomyces diastatochromogenes</name>
    <dbReference type="NCBI Taxonomy" id="42236"/>
    <lineage>
        <taxon>Bacteria</taxon>
        <taxon>Bacillati</taxon>
        <taxon>Actinomycetota</taxon>
        <taxon>Actinomycetes</taxon>
        <taxon>Kitasatosporales</taxon>
        <taxon>Streptomycetaceae</taxon>
        <taxon>Streptomyces</taxon>
    </lineage>
</organism>
<comment type="caution">
    <text evidence="3">The sequence shown here is derived from an EMBL/GenBank/DDBJ whole genome shotgun (WGS) entry which is preliminary data.</text>
</comment>
<sequence length="174" mass="17974">MPRRTLTGLAVACAALLVPLAGCSSDHPEAAKPAETTGQERSARLPVPAPDPTGPPELDADETLAGRQKATTGNASIAFREGKKGDALIVAVRCQGAGKIKVAVRPVRMSFPLECRADKADTIYNQVAVGGADRSGVVSVEAPSSVRWSMTIGRGAPVQEEPPIEAAGNPKGRL</sequence>
<feature type="region of interest" description="Disordered" evidence="1">
    <location>
        <begin position="25"/>
        <end position="59"/>
    </location>
</feature>
<protein>
    <recommendedName>
        <fullName evidence="5">Lipoprotein</fullName>
    </recommendedName>
</protein>
<dbReference type="EMBL" id="MCGQ01000013">
    <property type="protein sequence ID" value="OXY95473.1"/>
    <property type="molecule type" value="Genomic_DNA"/>
</dbReference>
<feature type="region of interest" description="Disordered" evidence="1">
    <location>
        <begin position="154"/>
        <end position="174"/>
    </location>
</feature>